<dbReference type="AlphaFoldDB" id="A0A1H2CUG8"/>
<dbReference type="SUPFAM" id="SSF46785">
    <property type="entry name" value="Winged helix' DNA-binding domain"/>
    <property type="match status" value="1"/>
</dbReference>
<dbReference type="GO" id="GO:0006508">
    <property type="term" value="P:proteolysis"/>
    <property type="evidence" value="ECO:0007669"/>
    <property type="project" value="InterPro"/>
</dbReference>
<evidence type="ECO:0000259" key="1">
    <source>
        <dbReference type="Pfam" id="PF01726"/>
    </source>
</evidence>
<proteinExistence type="predicted"/>
<sequence length="133" mass="14836">MIHANSAAKEPVSWRTTDSLTFTPGHAQWASATLIKQAEPLSTRFEEPLTDRQQAVLSFIRQHLIRHGYPPTQRQIAEGVGLSSVSSVHYQLARLEGHGVLNRHVRAVRGLRMIQEAPADTWLRSPVIPDDVA</sequence>
<dbReference type="Pfam" id="PF01726">
    <property type="entry name" value="LexA_DNA_bind"/>
    <property type="match status" value="1"/>
</dbReference>
<dbReference type="EMBL" id="LT629758">
    <property type="protein sequence ID" value="SDT74145.1"/>
    <property type="molecule type" value="Genomic_DNA"/>
</dbReference>
<reference evidence="2 3" key="1">
    <citation type="submission" date="2016-10" db="EMBL/GenBank/DDBJ databases">
        <authorList>
            <person name="de Groot N.N."/>
        </authorList>
    </citation>
    <scope>NUCLEOTIDE SEQUENCE [LARGE SCALE GENOMIC DNA]</scope>
    <source>
        <strain evidence="2 3">DSM 43941</strain>
    </source>
</reference>
<dbReference type="InterPro" id="IPR036390">
    <property type="entry name" value="WH_DNA-bd_sf"/>
</dbReference>
<name>A0A1H2CUG8_9ACTN</name>
<evidence type="ECO:0000313" key="2">
    <source>
        <dbReference type="EMBL" id="SDT74145.1"/>
    </source>
</evidence>
<keyword evidence="3" id="KW-1185">Reference proteome</keyword>
<dbReference type="Gene3D" id="1.10.10.10">
    <property type="entry name" value="Winged helix-like DNA-binding domain superfamily/Winged helix DNA-binding domain"/>
    <property type="match status" value="1"/>
</dbReference>
<dbReference type="RefSeq" id="WP_092550648.1">
    <property type="nucleotide sequence ID" value="NZ_BOMJ01000003.1"/>
</dbReference>
<dbReference type="InterPro" id="IPR036388">
    <property type="entry name" value="WH-like_DNA-bd_sf"/>
</dbReference>
<accession>A0A1H2CUG8</accession>
<dbReference type="GO" id="GO:0004252">
    <property type="term" value="F:serine-type endopeptidase activity"/>
    <property type="evidence" value="ECO:0007669"/>
    <property type="project" value="InterPro"/>
</dbReference>
<organism evidence="2 3">
    <name type="scientific">Actinoplanes derwentensis</name>
    <dbReference type="NCBI Taxonomy" id="113562"/>
    <lineage>
        <taxon>Bacteria</taxon>
        <taxon>Bacillati</taxon>
        <taxon>Actinomycetota</taxon>
        <taxon>Actinomycetes</taxon>
        <taxon>Micromonosporales</taxon>
        <taxon>Micromonosporaceae</taxon>
        <taxon>Actinoplanes</taxon>
    </lineage>
</organism>
<protein>
    <submittedName>
        <fullName evidence="2">LexA DNA binding domain-containing protein</fullName>
    </submittedName>
</protein>
<dbReference type="Proteomes" id="UP000198688">
    <property type="component" value="Chromosome I"/>
</dbReference>
<gene>
    <name evidence="2" type="ORF">SAMN04489716_6892</name>
</gene>
<dbReference type="OrthoDB" id="4282142at2"/>
<feature type="domain" description="LexA repressor DNA-binding" evidence="1">
    <location>
        <begin position="47"/>
        <end position="110"/>
    </location>
</feature>
<dbReference type="InterPro" id="IPR006199">
    <property type="entry name" value="LexA_DNA-bd_dom"/>
</dbReference>
<dbReference type="STRING" id="113562.SAMN04489716_6892"/>
<evidence type="ECO:0000313" key="3">
    <source>
        <dbReference type="Proteomes" id="UP000198688"/>
    </source>
</evidence>